<dbReference type="InterPro" id="IPR018551">
    <property type="entry name" value="DUF2007"/>
</dbReference>
<evidence type="ECO:0000259" key="1">
    <source>
        <dbReference type="Pfam" id="PF09413"/>
    </source>
</evidence>
<reference evidence="2 3" key="1">
    <citation type="submission" date="2021-03" db="EMBL/GenBank/DDBJ databases">
        <title>Genomic Encyclopedia of Type Strains, Phase IV (KMG-IV): sequencing the most valuable type-strain genomes for metagenomic binning, comparative biology and taxonomic classification.</title>
        <authorList>
            <person name="Goeker M."/>
        </authorList>
    </citation>
    <scope>NUCLEOTIDE SEQUENCE [LARGE SCALE GENOMIC DNA]</scope>
    <source>
        <strain evidence="2 3">DSM 28650</strain>
    </source>
</reference>
<feature type="domain" description="DUF2007" evidence="1">
    <location>
        <begin position="42"/>
        <end position="103"/>
    </location>
</feature>
<dbReference type="Gene3D" id="3.30.70.790">
    <property type="entry name" value="UreE, C-terminal domain"/>
    <property type="match status" value="1"/>
</dbReference>
<name>A0ABS4K5K3_9CLOT</name>
<organism evidence="2 3">
    <name type="scientific">Clostridium punense</name>
    <dbReference type="NCBI Taxonomy" id="1054297"/>
    <lineage>
        <taxon>Bacteria</taxon>
        <taxon>Bacillati</taxon>
        <taxon>Bacillota</taxon>
        <taxon>Clostridia</taxon>
        <taxon>Eubacteriales</taxon>
        <taxon>Clostridiaceae</taxon>
        <taxon>Clostridium</taxon>
    </lineage>
</organism>
<proteinExistence type="predicted"/>
<accession>A0ABS4K5K3</accession>
<keyword evidence="3" id="KW-1185">Reference proteome</keyword>
<dbReference type="SUPFAM" id="SSF54913">
    <property type="entry name" value="GlnB-like"/>
    <property type="match status" value="1"/>
</dbReference>
<comment type="caution">
    <text evidence="2">The sequence shown here is derived from an EMBL/GenBank/DDBJ whole genome shotgun (WGS) entry which is preliminary data.</text>
</comment>
<dbReference type="EMBL" id="JAGGLL010000022">
    <property type="protein sequence ID" value="MBP2023054.1"/>
    <property type="molecule type" value="Genomic_DNA"/>
</dbReference>
<dbReference type="Pfam" id="PF09413">
    <property type="entry name" value="DUF2007"/>
    <property type="match status" value="1"/>
</dbReference>
<evidence type="ECO:0000313" key="2">
    <source>
        <dbReference type="EMBL" id="MBP2023054.1"/>
    </source>
</evidence>
<dbReference type="RefSeq" id="WP_021282341.1">
    <property type="nucleotide sequence ID" value="NZ_JAGGLL010000022.1"/>
</dbReference>
<dbReference type="InterPro" id="IPR011322">
    <property type="entry name" value="N-reg_PII-like_a/b"/>
</dbReference>
<sequence>MYCNKCKAEYIEGIEICPNCGKALVEKQHITEDEVVEYRELITVATTTNYFLVPLAKSILESEDITHFIKGEHLMNMPRFMIPIEIQVVKEDEELARELLKDLDL</sequence>
<evidence type="ECO:0000313" key="3">
    <source>
        <dbReference type="Proteomes" id="UP001519308"/>
    </source>
</evidence>
<gene>
    <name evidence="2" type="ORF">J2Z44_002879</name>
</gene>
<dbReference type="Proteomes" id="UP001519308">
    <property type="component" value="Unassembled WGS sequence"/>
</dbReference>
<protein>
    <submittedName>
        <fullName evidence="2">Methionyl-tRNA synthetase</fullName>
    </submittedName>
</protein>